<proteinExistence type="predicted"/>
<evidence type="ECO:0000313" key="2">
    <source>
        <dbReference type="EMBL" id="CAF0913554.1"/>
    </source>
</evidence>
<dbReference type="EMBL" id="CAJNOQ010001707">
    <property type="protein sequence ID" value="CAF0913554.1"/>
    <property type="molecule type" value="Genomic_DNA"/>
</dbReference>
<evidence type="ECO:0000256" key="1">
    <source>
        <dbReference type="SAM" id="SignalP"/>
    </source>
</evidence>
<name>A0A814ALB5_9BILA</name>
<feature type="signal peptide" evidence="1">
    <location>
        <begin position="1"/>
        <end position="19"/>
    </location>
</feature>
<dbReference type="AlphaFoldDB" id="A0A814ALB5"/>
<feature type="chain" id="PRO_5036409795" evidence="1">
    <location>
        <begin position="20"/>
        <end position="169"/>
    </location>
</feature>
<reference evidence="2" key="1">
    <citation type="submission" date="2021-02" db="EMBL/GenBank/DDBJ databases">
        <authorList>
            <person name="Nowell W R."/>
        </authorList>
    </citation>
    <scope>NUCLEOTIDE SEQUENCE</scope>
</reference>
<evidence type="ECO:0000313" key="3">
    <source>
        <dbReference type="EMBL" id="CAF3694183.1"/>
    </source>
</evidence>
<gene>
    <name evidence="2" type="ORF">GPM918_LOCUS9274</name>
    <name evidence="3" type="ORF">SRO942_LOCUS9275</name>
</gene>
<comment type="caution">
    <text evidence="2">The sequence shown here is derived from an EMBL/GenBank/DDBJ whole genome shotgun (WGS) entry which is preliminary data.</text>
</comment>
<dbReference type="Proteomes" id="UP000681722">
    <property type="component" value="Unassembled WGS sequence"/>
</dbReference>
<sequence length="169" mass="18961">MLRIIILVLSLALANVVVGDDFESNEPKCEANYGTNGPEFSCSGSLSTDYKCNNTFLNIFNTPFYDCSNVNIFWDAPRNNLILTIEAANYTNLKQPFAVSLSSRLGLVPVYRMYSNGQEVLISKTEEKQSVHTSDENYQVVLKFKGPQRFQLYGTFIEYQVAPINTSAS</sequence>
<dbReference type="Proteomes" id="UP000663829">
    <property type="component" value="Unassembled WGS sequence"/>
</dbReference>
<protein>
    <submittedName>
        <fullName evidence="2">Uncharacterized protein</fullName>
    </submittedName>
</protein>
<keyword evidence="4" id="KW-1185">Reference proteome</keyword>
<dbReference type="OrthoDB" id="9977638at2759"/>
<keyword evidence="1" id="KW-0732">Signal</keyword>
<dbReference type="EMBL" id="CAJOBC010001707">
    <property type="protein sequence ID" value="CAF3694183.1"/>
    <property type="molecule type" value="Genomic_DNA"/>
</dbReference>
<organism evidence="2 4">
    <name type="scientific">Didymodactylos carnosus</name>
    <dbReference type="NCBI Taxonomy" id="1234261"/>
    <lineage>
        <taxon>Eukaryota</taxon>
        <taxon>Metazoa</taxon>
        <taxon>Spiralia</taxon>
        <taxon>Gnathifera</taxon>
        <taxon>Rotifera</taxon>
        <taxon>Eurotatoria</taxon>
        <taxon>Bdelloidea</taxon>
        <taxon>Philodinida</taxon>
        <taxon>Philodinidae</taxon>
        <taxon>Didymodactylos</taxon>
    </lineage>
</organism>
<evidence type="ECO:0000313" key="4">
    <source>
        <dbReference type="Proteomes" id="UP000663829"/>
    </source>
</evidence>
<accession>A0A814ALB5</accession>